<dbReference type="Proteomes" id="UP001348369">
    <property type="component" value="Chromosome"/>
</dbReference>
<evidence type="ECO:0000313" key="2">
    <source>
        <dbReference type="Proteomes" id="UP001348369"/>
    </source>
</evidence>
<gene>
    <name evidence="1" type="ORF">OG835_07545</name>
</gene>
<proteinExistence type="predicted"/>
<protein>
    <submittedName>
        <fullName evidence="1">GNAT family N-acetyltransferase</fullName>
    </submittedName>
</protein>
<evidence type="ECO:0000313" key="1">
    <source>
        <dbReference type="EMBL" id="WSB96868.1"/>
    </source>
</evidence>
<dbReference type="EMBL" id="CP109109">
    <property type="protein sequence ID" value="WSB96868.1"/>
    <property type="molecule type" value="Genomic_DNA"/>
</dbReference>
<reference evidence="1" key="1">
    <citation type="submission" date="2022-10" db="EMBL/GenBank/DDBJ databases">
        <title>The complete genomes of actinobacterial strains from the NBC collection.</title>
        <authorList>
            <person name="Joergensen T.S."/>
            <person name="Alvarez Arevalo M."/>
            <person name="Sterndorff E.B."/>
            <person name="Faurdal D."/>
            <person name="Vuksanovic O."/>
            <person name="Mourched A.-S."/>
            <person name="Charusanti P."/>
            <person name="Shaw S."/>
            <person name="Blin K."/>
            <person name="Weber T."/>
        </authorList>
    </citation>
    <scope>NUCLEOTIDE SEQUENCE</scope>
    <source>
        <strain evidence="1">NBC 01771</strain>
    </source>
</reference>
<sequence length="179" mass="20560">MDTRYFLETPRLRLRSLTEDDLDRVVALDNDPGVRRFIDGGRPVTRETVRNETLRRLLGRGFWAAEERATGAWLGWFCLEPESEQGWRVVELGYRLRRAAWGHGYATEGARALVRAAFTDLGTERVTAQTMTVNTASRRVLEKAGLTYVRTFFEEWPETIEGSEQGDVAYELTREAWKG</sequence>
<name>A0ACD4ZF66_9ACTN</name>
<keyword evidence="2" id="KW-1185">Reference proteome</keyword>
<accession>A0ACD4ZF66</accession>
<organism evidence="1 2">
    <name type="scientific">Streptomyces scopuliridis</name>
    <dbReference type="NCBI Taxonomy" id="452529"/>
    <lineage>
        <taxon>Bacteria</taxon>
        <taxon>Bacillati</taxon>
        <taxon>Actinomycetota</taxon>
        <taxon>Actinomycetes</taxon>
        <taxon>Kitasatosporales</taxon>
        <taxon>Streptomycetaceae</taxon>
        <taxon>Streptomyces</taxon>
    </lineage>
</organism>